<dbReference type="GO" id="GO:0009423">
    <property type="term" value="P:chorismate biosynthetic process"/>
    <property type="evidence" value="ECO:0007669"/>
    <property type="project" value="UniProtKB-UniPathway"/>
</dbReference>
<protein>
    <recommendedName>
        <fullName evidence="4">Phospho-2-dehydro-3-deoxyheptonate aldolase</fullName>
        <ecNumber evidence="4">2.5.1.54</ecNumber>
    </recommendedName>
</protein>
<dbReference type="UniPathway" id="UPA00053">
    <property type="reaction ID" value="UER00084"/>
</dbReference>
<dbReference type="EC" id="2.5.1.54" evidence="4"/>
<dbReference type="Gene3D" id="3.20.20.70">
    <property type="entry name" value="Aldolase class I"/>
    <property type="match status" value="1"/>
</dbReference>
<feature type="binding site" evidence="3">
    <location>
        <position position="342"/>
    </location>
    <ligand>
        <name>Mn(2+)</name>
        <dbReference type="ChEBI" id="CHEBI:29035"/>
    </ligand>
</feature>
<dbReference type="InterPro" id="IPR002480">
    <property type="entry name" value="DAHP_synth_2"/>
</dbReference>
<feature type="binding site" evidence="3">
    <location>
        <position position="300"/>
    </location>
    <ligand>
        <name>Mn(2+)</name>
        <dbReference type="ChEBI" id="CHEBI:29035"/>
    </ligand>
</feature>
<comment type="catalytic activity">
    <reaction evidence="4">
        <text>D-erythrose 4-phosphate + phosphoenolpyruvate + H2O = 7-phospho-2-dehydro-3-deoxy-D-arabino-heptonate + phosphate</text>
        <dbReference type="Rhea" id="RHEA:14717"/>
        <dbReference type="ChEBI" id="CHEBI:15377"/>
        <dbReference type="ChEBI" id="CHEBI:16897"/>
        <dbReference type="ChEBI" id="CHEBI:43474"/>
        <dbReference type="ChEBI" id="CHEBI:58394"/>
        <dbReference type="ChEBI" id="CHEBI:58702"/>
        <dbReference type="EC" id="2.5.1.54"/>
    </reaction>
</comment>
<dbReference type="Pfam" id="PF01474">
    <property type="entry name" value="DAHP_synth_2"/>
    <property type="match status" value="2"/>
</dbReference>
<dbReference type="Proteomes" id="UP000431401">
    <property type="component" value="Unassembled WGS sequence"/>
</dbReference>
<keyword evidence="2 4" id="KW-0808">Transferase</keyword>
<dbReference type="GO" id="GO:0009073">
    <property type="term" value="P:aromatic amino acid family biosynthetic process"/>
    <property type="evidence" value="ECO:0007669"/>
    <property type="project" value="UniProtKB-KW"/>
</dbReference>
<accession>A0A7K0DPG6</accession>
<keyword evidence="3" id="KW-0464">Manganese</keyword>
<comment type="similarity">
    <text evidence="1 4">Belongs to the class-II DAHP synthase family.</text>
</comment>
<dbReference type="PANTHER" id="PTHR21337:SF0">
    <property type="entry name" value="PHOSPHO-2-DEHYDRO-3-DEOXYHEPTONATE ALDOLASE"/>
    <property type="match status" value="1"/>
</dbReference>
<evidence type="ECO:0000256" key="1">
    <source>
        <dbReference type="ARBA" id="ARBA00008911"/>
    </source>
</evidence>
<dbReference type="InterPro" id="IPR013785">
    <property type="entry name" value="Aldolase_TIM"/>
</dbReference>
<keyword evidence="3" id="KW-0170">Cobalt</keyword>
<dbReference type="GO" id="GO:0008652">
    <property type="term" value="P:amino acid biosynthetic process"/>
    <property type="evidence" value="ECO:0007669"/>
    <property type="project" value="UniProtKB-KW"/>
</dbReference>
<organism evidence="5 6">
    <name type="scientific">Nocardia aurantia</name>
    <dbReference type="NCBI Taxonomy" id="2585199"/>
    <lineage>
        <taxon>Bacteria</taxon>
        <taxon>Bacillati</taxon>
        <taxon>Actinomycetota</taxon>
        <taxon>Actinomycetes</taxon>
        <taxon>Mycobacteriales</taxon>
        <taxon>Nocardiaceae</taxon>
        <taxon>Nocardia</taxon>
    </lineage>
</organism>
<keyword evidence="4" id="KW-0028">Amino-acid biosynthesis</keyword>
<feature type="binding site" evidence="3">
    <location>
        <position position="67"/>
    </location>
    <ligand>
        <name>Mn(2+)</name>
        <dbReference type="ChEBI" id="CHEBI:29035"/>
    </ligand>
</feature>
<feature type="binding site" evidence="3">
    <location>
        <position position="369"/>
    </location>
    <ligand>
        <name>Mn(2+)</name>
        <dbReference type="ChEBI" id="CHEBI:29035"/>
    </ligand>
</feature>
<evidence type="ECO:0000313" key="5">
    <source>
        <dbReference type="EMBL" id="MQY26704.1"/>
    </source>
</evidence>
<sequence>MTYPAFPGRTLPAAQQPEWDAPDQVANVRTVLATAGALIEFEQVVALRRALAAVSAGSALVLQAGDCAEDPNECTRPHIAAKAGLVHRLADLLAAEAGLPVLRVGRIAGQFTKPRSQPIEQVGDVVLPAYRGHMVNAPEFDADSRRPDPLRMLQCFMAAREAIGHLGRLSGPGLEDRVWTSHEALLLDYEQPLLRGSGPEDMFLGSTHWPWIGERTRRIDGAHVDLLSRVTNPVACKIGPTITPAELLELCHRLDPEREPGRLTLIVRMGADTIEQRLPALARAVRDDGHPVLWLSDPMHGNTIKLPGNRKTRLVATVVAELRRFRSILADAGVAAHGLHLEATPHPVGECLADADAPVPAAAAATLCDPRLNPEQAAEVVAAWSAERLDVLEALTNSE</sequence>
<keyword evidence="4" id="KW-0057">Aromatic amino acid biosynthesis</keyword>
<feature type="binding site" evidence="3">
    <location>
        <position position="268"/>
    </location>
    <ligand>
        <name>phosphoenolpyruvate</name>
        <dbReference type="ChEBI" id="CHEBI:58702"/>
    </ligand>
</feature>
<keyword evidence="6" id="KW-1185">Reference proteome</keyword>
<evidence type="ECO:0000256" key="4">
    <source>
        <dbReference type="RuleBase" id="RU363071"/>
    </source>
</evidence>
<evidence type="ECO:0000256" key="2">
    <source>
        <dbReference type="ARBA" id="ARBA00022679"/>
    </source>
</evidence>
<feature type="binding site" evidence="3">
    <location>
        <position position="237"/>
    </location>
    <ligand>
        <name>phosphoenolpyruvate</name>
        <dbReference type="ChEBI" id="CHEBI:58702"/>
    </ligand>
</feature>
<gene>
    <name evidence="5" type="primary">aroH</name>
    <name evidence="5" type="ORF">NRB56_22760</name>
</gene>
<dbReference type="SUPFAM" id="SSF51569">
    <property type="entry name" value="Aldolase"/>
    <property type="match status" value="1"/>
</dbReference>
<evidence type="ECO:0000256" key="3">
    <source>
        <dbReference type="PIRSR" id="PIRSR602480-1"/>
    </source>
</evidence>
<evidence type="ECO:0000313" key="6">
    <source>
        <dbReference type="Proteomes" id="UP000431401"/>
    </source>
</evidence>
<dbReference type="AlphaFoldDB" id="A0A7K0DPG6"/>
<name>A0A7K0DPG6_9NOCA</name>
<keyword evidence="3" id="KW-0104">Cadmium</keyword>
<comment type="caution">
    <text evidence="5">The sequence shown here is derived from an EMBL/GenBank/DDBJ whole genome shotgun (WGS) entry which is preliminary data.</text>
</comment>
<dbReference type="GO" id="GO:0003849">
    <property type="term" value="F:3-deoxy-7-phosphoheptulonate synthase activity"/>
    <property type="evidence" value="ECO:0007669"/>
    <property type="project" value="UniProtKB-EC"/>
</dbReference>
<comment type="pathway">
    <text evidence="4">Metabolic intermediate biosynthesis; chorismate biosynthesis; chorismate from D-erythrose 4-phosphate and phosphoenolpyruvate: step 1/7.</text>
</comment>
<comment type="cofactor">
    <cofactor evidence="3">
        <name>Mn(2+)</name>
        <dbReference type="ChEBI" id="CHEBI:29035"/>
    </cofactor>
    <cofactor evidence="3">
        <name>Co(2+)</name>
        <dbReference type="ChEBI" id="CHEBI:48828"/>
    </cofactor>
    <cofactor evidence="3">
        <name>Cd(2+)</name>
        <dbReference type="ChEBI" id="CHEBI:48775"/>
    </cofactor>
    <text evidence="3">Binds 1 divalent cation per subunit. The enzyme is active with manganese, cobalt or cadmium ions.</text>
</comment>
<dbReference type="EMBL" id="WEGI01000004">
    <property type="protein sequence ID" value="MQY26704.1"/>
    <property type="molecule type" value="Genomic_DNA"/>
</dbReference>
<feature type="binding site" evidence="3">
    <location>
        <position position="106"/>
    </location>
    <ligand>
        <name>phosphoenolpyruvate</name>
        <dbReference type="ChEBI" id="CHEBI:58702"/>
    </ligand>
</feature>
<reference evidence="5 6" key="1">
    <citation type="submission" date="2019-10" db="EMBL/GenBank/DDBJ databases">
        <title>Nocardia macrotermitis sp. nov. and Nocardia aurantia sp. nov., isolated from the gut of fungus growing-termite Macrotermes natalensis.</title>
        <authorList>
            <person name="Benndorf R."/>
            <person name="Schwitalla J."/>
            <person name="Martin K."/>
            <person name="De Beer W."/>
            <person name="Kaster A.-K."/>
            <person name="Vollmers J."/>
            <person name="Poulsen M."/>
            <person name="Beemelmanns C."/>
        </authorList>
    </citation>
    <scope>NUCLEOTIDE SEQUENCE [LARGE SCALE GENOMIC DNA]</scope>
    <source>
        <strain evidence="5 6">RB56</strain>
    </source>
</reference>
<proteinExistence type="inferred from homology"/>
<dbReference type="PANTHER" id="PTHR21337">
    <property type="entry name" value="PHOSPHO-2-DEHYDRO-3-DEOXYHEPTONATE ALDOLASE 1, 2"/>
    <property type="match status" value="1"/>
</dbReference>
<feature type="binding site" evidence="3">
    <location>
        <begin position="214"/>
        <end position="215"/>
    </location>
    <ligand>
        <name>phosphoenolpyruvate</name>
        <dbReference type="ChEBI" id="CHEBI:58702"/>
    </ligand>
</feature>